<dbReference type="InterPro" id="IPR011330">
    <property type="entry name" value="Glyco_hydro/deAcase_b/a-brl"/>
</dbReference>
<comment type="caution">
    <text evidence="1">The sequence shown here is derived from an EMBL/GenBank/DDBJ whole genome shotgun (WGS) entry which is preliminary data.</text>
</comment>
<dbReference type="CDD" id="cd11374">
    <property type="entry name" value="CE4_u10"/>
    <property type="match status" value="1"/>
</dbReference>
<dbReference type="Pfam" id="PF10096">
    <property type="entry name" value="DUF2334"/>
    <property type="match status" value="1"/>
</dbReference>
<dbReference type="InterPro" id="IPR018763">
    <property type="entry name" value="DUF2334"/>
</dbReference>
<evidence type="ECO:0000313" key="2">
    <source>
        <dbReference type="Proteomes" id="UP001165306"/>
    </source>
</evidence>
<evidence type="ECO:0000313" key="1">
    <source>
        <dbReference type="EMBL" id="MCM8747915.1"/>
    </source>
</evidence>
<gene>
    <name evidence="1" type="ORF">NET02_02005</name>
</gene>
<sequence>MAARKREQAVIVSIHDVAPANLVEVRWLLGRLDELGARPRSLLVISSDRRDGDLGRSPDLVNMLQAEVRSGSEIVLHGFTHRREGPWRGSLATRVRAAAFAREDAEFASLAWPDQRARLQSGRKLLRDLGFEVSGFCPPAWLSTPELPDLLRELGFRYLVEMLWVHDLRSRRRIAVPWLGYLGAGPLNEALVRAGAALLRPWRAHAPAVSVFLHPQGASRSPACARVLRELALLLRERRPVTYGELLDWPT</sequence>
<dbReference type="GO" id="GO:0005975">
    <property type="term" value="P:carbohydrate metabolic process"/>
    <property type="evidence" value="ECO:0007669"/>
    <property type="project" value="InterPro"/>
</dbReference>
<proteinExistence type="predicted"/>
<dbReference type="Proteomes" id="UP001165306">
    <property type="component" value="Unassembled WGS sequence"/>
</dbReference>
<keyword evidence="2" id="KW-1185">Reference proteome</keyword>
<accession>A0AA42BA03</accession>
<dbReference type="Gene3D" id="3.20.20.370">
    <property type="entry name" value="Glycoside hydrolase/deacetylase"/>
    <property type="match status" value="1"/>
</dbReference>
<dbReference type="SUPFAM" id="SSF88713">
    <property type="entry name" value="Glycoside hydrolase/deacetylase"/>
    <property type="match status" value="1"/>
</dbReference>
<dbReference type="AlphaFoldDB" id="A0AA42BA03"/>
<protein>
    <submittedName>
        <fullName evidence="1">Polysaccharide deacetylase family protein</fullName>
    </submittedName>
</protein>
<organism evidence="1 2">
    <name type="scientific">Thermalbibacter longus</name>
    <dbReference type="NCBI Taxonomy" id="2951981"/>
    <lineage>
        <taxon>Bacteria</taxon>
        <taxon>Pseudomonadati</taxon>
        <taxon>Thermomicrobiota</taxon>
        <taxon>Thermomicrobia</taxon>
        <taxon>Thermomicrobiales</taxon>
        <taxon>Thermomicrobiaceae</taxon>
        <taxon>Thermalbibacter</taxon>
    </lineage>
</organism>
<name>A0AA42BA03_9BACT</name>
<dbReference type="RefSeq" id="WP_284055697.1">
    <property type="nucleotide sequence ID" value="NZ_JAMSLR010000001.1"/>
</dbReference>
<dbReference type="EMBL" id="JAMSLR010000001">
    <property type="protein sequence ID" value="MCM8747915.1"/>
    <property type="molecule type" value="Genomic_DNA"/>
</dbReference>
<reference evidence="1" key="1">
    <citation type="submission" date="2022-06" db="EMBL/GenBank/DDBJ databases">
        <title>CFH 74404 Thermomicrobiaceae sp.</title>
        <authorList>
            <person name="Ming H."/>
            <person name="Li W.-J."/>
            <person name="Zhao Z."/>
        </authorList>
    </citation>
    <scope>NUCLEOTIDE SEQUENCE</scope>
    <source>
        <strain evidence="1">CFH 74404</strain>
    </source>
</reference>